<dbReference type="EMBL" id="MPJW01000271">
    <property type="protein sequence ID" value="OLU36512.1"/>
    <property type="molecule type" value="Genomic_DNA"/>
</dbReference>
<reference evidence="3 4" key="1">
    <citation type="submission" date="2016-11" db="EMBL/GenBank/DDBJ databases">
        <title>Description of two novel members of the family Erysipelotrichaceae: Ileibacterium lipovorans gen. nov., sp. nov. and Dubosiella newyorkensis, gen. nov., sp. nov.</title>
        <authorList>
            <person name="Cox L.M."/>
            <person name="Sohn J."/>
            <person name="Tyrrell K.L."/>
            <person name="Citron D.M."/>
            <person name="Lawson P.A."/>
            <person name="Patel N.B."/>
            <person name="Iizumi T."/>
            <person name="Perez-Perez G.I."/>
            <person name="Goldstein E.J."/>
            <person name="Blaser M.J."/>
        </authorList>
    </citation>
    <scope>NUCLEOTIDE SEQUENCE [LARGE SCALE GENOMIC DNA]</scope>
    <source>
        <strain evidence="3 4">NYU-BL-A3</strain>
    </source>
</reference>
<sequence length="171" mass="18883">MNKNENQIIPDEIQSIDSCFEALNTIQVPSSLRKEILMKNEFTNKQKKRTGKMIAAGLLAAAIIVPAADGLVYAATGTGVIHTIIIIRINGENEKLDLQEYKNEDGTKYYSDQLKNDDGSEYSLTIEDPETQNDLQLSIDDDKTEMTLEGDGSGSVSYTDNEVSSEAEDKK</sequence>
<keyword evidence="2" id="KW-0472">Membrane</keyword>
<feature type="compositionally biased region" description="Polar residues" evidence="1">
    <location>
        <begin position="154"/>
        <end position="164"/>
    </location>
</feature>
<comment type="caution">
    <text evidence="3">The sequence shown here is derived from an EMBL/GenBank/DDBJ whole genome shotgun (WGS) entry which is preliminary data.</text>
</comment>
<organism evidence="3 4">
    <name type="scientific">Ileibacterium valens</name>
    <dbReference type="NCBI Taxonomy" id="1862668"/>
    <lineage>
        <taxon>Bacteria</taxon>
        <taxon>Bacillati</taxon>
        <taxon>Bacillota</taxon>
        <taxon>Erysipelotrichia</taxon>
        <taxon>Erysipelotrichales</taxon>
        <taxon>Erysipelotrichaceae</taxon>
        <taxon>Ileibacterium</taxon>
    </lineage>
</organism>
<keyword evidence="4" id="KW-1185">Reference proteome</keyword>
<proteinExistence type="predicted"/>
<feature type="region of interest" description="Disordered" evidence="1">
    <location>
        <begin position="109"/>
        <end position="171"/>
    </location>
</feature>
<accession>A0A1U7NCS8</accession>
<protein>
    <submittedName>
        <fullName evidence="3">Uncharacterized protein</fullName>
    </submittedName>
</protein>
<dbReference type="RefSeq" id="WP_075821066.1">
    <property type="nucleotide sequence ID" value="NZ_CAPNHH010000013.1"/>
</dbReference>
<name>A0A1U7NCS8_9FIRM</name>
<dbReference type="GeneID" id="82203922"/>
<keyword evidence="2" id="KW-1133">Transmembrane helix</keyword>
<keyword evidence="2" id="KW-0812">Transmembrane</keyword>
<evidence type="ECO:0000313" key="4">
    <source>
        <dbReference type="Proteomes" id="UP000186341"/>
    </source>
</evidence>
<gene>
    <name evidence="3" type="ORF">BO222_12380</name>
</gene>
<dbReference type="Proteomes" id="UP000186341">
    <property type="component" value="Unassembled WGS sequence"/>
</dbReference>
<dbReference type="AlphaFoldDB" id="A0A1U7NCS8"/>
<evidence type="ECO:0000256" key="2">
    <source>
        <dbReference type="SAM" id="Phobius"/>
    </source>
</evidence>
<feature type="transmembrane region" description="Helical" evidence="2">
    <location>
        <begin position="54"/>
        <end position="75"/>
    </location>
</feature>
<evidence type="ECO:0000313" key="3">
    <source>
        <dbReference type="EMBL" id="OLU36512.1"/>
    </source>
</evidence>
<evidence type="ECO:0000256" key="1">
    <source>
        <dbReference type="SAM" id="MobiDB-lite"/>
    </source>
</evidence>